<feature type="region of interest" description="Disordered" evidence="1">
    <location>
        <begin position="42"/>
        <end position="101"/>
    </location>
</feature>
<organism evidence="2">
    <name type="scientific">Ixodes ricinus</name>
    <name type="common">Common tick</name>
    <name type="synonym">Acarus ricinus</name>
    <dbReference type="NCBI Taxonomy" id="34613"/>
    <lineage>
        <taxon>Eukaryota</taxon>
        <taxon>Metazoa</taxon>
        <taxon>Ecdysozoa</taxon>
        <taxon>Arthropoda</taxon>
        <taxon>Chelicerata</taxon>
        <taxon>Arachnida</taxon>
        <taxon>Acari</taxon>
        <taxon>Parasitiformes</taxon>
        <taxon>Ixodida</taxon>
        <taxon>Ixodoidea</taxon>
        <taxon>Ixodidae</taxon>
        <taxon>Ixodinae</taxon>
        <taxon>Ixodes</taxon>
    </lineage>
</organism>
<reference evidence="2" key="1">
    <citation type="journal article" date="2018" name="PLoS Negl. Trop. Dis.">
        <title>Sialome diversity of ticks revealed by RNAseq of single tick salivary glands.</title>
        <authorList>
            <person name="Perner J."/>
            <person name="Kropackova S."/>
            <person name="Kopacek P."/>
            <person name="Ribeiro J.M."/>
        </authorList>
    </citation>
    <scope>NUCLEOTIDE SEQUENCE</scope>
    <source>
        <strain evidence="2">Siblings of single egg batch collected in Ceske Budejovice</strain>
        <tissue evidence="2">Salivary glands</tissue>
    </source>
</reference>
<feature type="compositionally biased region" description="Low complexity" evidence="1">
    <location>
        <begin position="126"/>
        <end position="146"/>
    </location>
</feature>
<proteinExistence type="predicted"/>
<evidence type="ECO:0000313" key="2">
    <source>
        <dbReference type="EMBL" id="JAR93258.1"/>
    </source>
</evidence>
<feature type="compositionally biased region" description="Gly residues" evidence="1">
    <location>
        <begin position="42"/>
        <end position="58"/>
    </location>
</feature>
<feature type="region of interest" description="Disordered" evidence="1">
    <location>
        <begin position="124"/>
        <end position="146"/>
    </location>
</feature>
<dbReference type="AlphaFoldDB" id="A0A147BR65"/>
<accession>A0A147BR65</accession>
<sequence>MRRNSVRYAVASSASSVLPACCHCSASQRRCSEHRHLPPGPDGGDWAGGGVCVHGGGQPAPADRVAQEWQASVHQSLHGGRDARGLGPAHRPRPHGEGQRHLRMPRREWCWRTGPGPVCAHRARGEPGPAGVPAVQAAAQPARGGA</sequence>
<protein>
    <submittedName>
        <fullName evidence="2">Putative secreted protein</fullName>
    </submittedName>
</protein>
<dbReference type="EMBL" id="GEGO01002146">
    <property type="protein sequence ID" value="JAR93258.1"/>
    <property type="molecule type" value="Transcribed_RNA"/>
</dbReference>
<name>A0A147BR65_IXORI</name>
<evidence type="ECO:0000256" key="1">
    <source>
        <dbReference type="SAM" id="MobiDB-lite"/>
    </source>
</evidence>